<evidence type="ECO:0000256" key="3">
    <source>
        <dbReference type="ARBA" id="ARBA00022801"/>
    </source>
</evidence>
<evidence type="ECO:0000256" key="1">
    <source>
        <dbReference type="ARBA" id="ARBA00007074"/>
    </source>
</evidence>
<dbReference type="AlphaFoldDB" id="C8XCW5"/>
<comment type="similarity">
    <text evidence="1">Belongs to the peptidase C40 family.</text>
</comment>
<evidence type="ECO:0000313" key="7">
    <source>
        <dbReference type="EMBL" id="ACV79568.1"/>
    </source>
</evidence>
<proteinExistence type="inferred from homology"/>
<evidence type="ECO:0000256" key="5">
    <source>
        <dbReference type="SAM" id="MobiDB-lite"/>
    </source>
</evidence>
<dbReference type="InterPro" id="IPR038765">
    <property type="entry name" value="Papain-like_cys_pep_sf"/>
</dbReference>
<reference evidence="8" key="1">
    <citation type="submission" date="2009-09" db="EMBL/GenBank/DDBJ databases">
        <title>The complete genome of Nakamurella multipartita DSM 44233.</title>
        <authorList>
            <consortium name="US DOE Joint Genome Institute (JGI-PGF)"/>
            <person name="Lucas S."/>
            <person name="Copeland A."/>
            <person name="Lapidus A."/>
            <person name="Glavina del Rio T."/>
            <person name="Dalin E."/>
            <person name="Tice H."/>
            <person name="Bruce D."/>
            <person name="Goodwin L."/>
            <person name="Pitluck S."/>
            <person name="Kyrpides N."/>
            <person name="Mavromatis K."/>
            <person name="Ivanova N."/>
            <person name="Ovchinnikova G."/>
            <person name="Sims D."/>
            <person name="Meincke L."/>
            <person name="Brettin T."/>
            <person name="Detter J.C."/>
            <person name="Han C."/>
            <person name="Larimer F."/>
            <person name="Land M."/>
            <person name="Hauser L."/>
            <person name="Markowitz V."/>
            <person name="Cheng J.-F."/>
            <person name="Hugenholtz P."/>
            <person name="Woyke T."/>
            <person name="Wu D."/>
            <person name="Klenk H.-P."/>
            <person name="Eisen J.A."/>
        </authorList>
    </citation>
    <scope>NUCLEOTIDE SEQUENCE [LARGE SCALE GENOMIC DNA]</scope>
    <source>
        <strain evidence="8">ATCC 700099 / DSM 44233 / CIP 104796 / JCM 9543 / NBRC 105858 / Y-104</strain>
    </source>
</reference>
<dbReference type="eggNOG" id="COG0791">
    <property type="taxonomic scope" value="Bacteria"/>
</dbReference>
<feature type="region of interest" description="Disordered" evidence="5">
    <location>
        <begin position="211"/>
        <end position="248"/>
    </location>
</feature>
<feature type="domain" description="NlpC/P60" evidence="6">
    <location>
        <begin position="264"/>
        <end position="380"/>
    </location>
</feature>
<dbReference type="Pfam" id="PF00877">
    <property type="entry name" value="NLPC_P60"/>
    <property type="match status" value="1"/>
</dbReference>
<feature type="compositionally biased region" description="Low complexity" evidence="5">
    <location>
        <begin position="211"/>
        <end position="237"/>
    </location>
</feature>
<dbReference type="RefSeq" id="WP_015748435.1">
    <property type="nucleotide sequence ID" value="NC_013235.1"/>
</dbReference>
<keyword evidence="4" id="KW-0788">Thiol protease</keyword>
<dbReference type="InterPro" id="IPR000064">
    <property type="entry name" value="NLP_P60_dom"/>
</dbReference>
<name>C8XCW5_NAKMY</name>
<dbReference type="PROSITE" id="PS51935">
    <property type="entry name" value="NLPC_P60"/>
    <property type="match status" value="1"/>
</dbReference>
<gene>
    <name evidence="7" type="ordered locus">Namu_3237</name>
</gene>
<dbReference type="GO" id="GO:0006508">
    <property type="term" value="P:proteolysis"/>
    <property type="evidence" value="ECO:0007669"/>
    <property type="project" value="UniProtKB-KW"/>
</dbReference>
<dbReference type="OrthoDB" id="5177647at2"/>
<dbReference type="HOGENOM" id="CLU_034085_1_1_11"/>
<dbReference type="SUPFAM" id="SSF54001">
    <property type="entry name" value="Cysteine proteinases"/>
    <property type="match status" value="1"/>
</dbReference>
<keyword evidence="2" id="KW-0645">Protease</keyword>
<dbReference type="MEROPS" id="C40.007"/>
<dbReference type="Proteomes" id="UP000002218">
    <property type="component" value="Chromosome"/>
</dbReference>
<accession>C8XCW5</accession>
<dbReference type="InParanoid" id="C8XCW5"/>
<dbReference type="STRING" id="479431.Namu_3237"/>
<keyword evidence="3" id="KW-0378">Hydrolase</keyword>
<evidence type="ECO:0000256" key="4">
    <source>
        <dbReference type="ARBA" id="ARBA00022807"/>
    </source>
</evidence>
<dbReference type="EMBL" id="CP001737">
    <property type="protein sequence ID" value="ACV79568.1"/>
    <property type="molecule type" value="Genomic_DNA"/>
</dbReference>
<feature type="region of interest" description="Disordered" evidence="5">
    <location>
        <begin position="1"/>
        <end position="28"/>
    </location>
</feature>
<reference evidence="7 8" key="2">
    <citation type="journal article" date="2010" name="Stand. Genomic Sci.">
        <title>Complete genome sequence of Nakamurella multipartita type strain (Y-104).</title>
        <authorList>
            <person name="Tice H."/>
            <person name="Mayilraj S."/>
            <person name="Sims D."/>
            <person name="Lapidus A."/>
            <person name="Nolan M."/>
            <person name="Lucas S."/>
            <person name="Glavina Del Rio T."/>
            <person name="Copeland A."/>
            <person name="Cheng J.F."/>
            <person name="Meincke L."/>
            <person name="Bruce D."/>
            <person name="Goodwin L."/>
            <person name="Pitluck S."/>
            <person name="Ivanova N."/>
            <person name="Mavromatis K."/>
            <person name="Ovchinnikova G."/>
            <person name="Pati A."/>
            <person name="Chen A."/>
            <person name="Palaniappan K."/>
            <person name="Land M."/>
            <person name="Hauser L."/>
            <person name="Chang Y.J."/>
            <person name="Jeffries C.D."/>
            <person name="Detter J.C."/>
            <person name="Brettin T."/>
            <person name="Rohde M."/>
            <person name="Goker M."/>
            <person name="Bristow J."/>
            <person name="Eisen J.A."/>
            <person name="Markowitz V."/>
            <person name="Hugenholtz P."/>
            <person name="Kyrpides N.C."/>
            <person name="Klenk H.P."/>
            <person name="Chen F."/>
        </authorList>
    </citation>
    <scope>NUCLEOTIDE SEQUENCE [LARGE SCALE GENOMIC DNA]</scope>
    <source>
        <strain evidence="8">ATCC 700099 / DSM 44233 / CIP 104796 / JCM 9543 / NBRC 105858 / Y-104</strain>
    </source>
</reference>
<evidence type="ECO:0000256" key="2">
    <source>
        <dbReference type="ARBA" id="ARBA00022670"/>
    </source>
</evidence>
<dbReference type="InterPro" id="IPR051202">
    <property type="entry name" value="Peptidase_C40"/>
</dbReference>
<keyword evidence="8" id="KW-1185">Reference proteome</keyword>
<organism evidence="7 8">
    <name type="scientific">Nakamurella multipartita (strain ATCC 700099 / DSM 44233 / CIP 104796 / JCM 9543 / NBRC 105858 / Y-104)</name>
    <name type="common">Microsphaera multipartita</name>
    <dbReference type="NCBI Taxonomy" id="479431"/>
    <lineage>
        <taxon>Bacteria</taxon>
        <taxon>Bacillati</taxon>
        <taxon>Actinomycetota</taxon>
        <taxon>Actinomycetes</taxon>
        <taxon>Nakamurellales</taxon>
        <taxon>Nakamurellaceae</taxon>
        <taxon>Nakamurella</taxon>
    </lineage>
</organism>
<evidence type="ECO:0000259" key="6">
    <source>
        <dbReference type="PROSITE" id="PS51935"/>
    </source>
</evidence>
<dbReference type="PANTHER" id="PTHR47053">
    <property type="entry name" value="MUREIN DD-ENDOPEPTIDASE MEPH-RELATED"/>
    <property type="match status" value="1"/>
</dbReference>
<dbReference type="KEGG" id="nml:Namu_3237"/>
<evidence type="ECO:0000313" key="8">
    <source>
        <dbReference type="Proteomes" id="UP000002218"/>
    </source>
</evidence>
<dbReference type="GO" id="GO:0008234">
    <property type="term" value="F:cysteine-type peptidase activity"/>
    <property type="evidence" value="ECO:0007669"/>
    <property type="project" value="UniProtKB-KW"/>
</dbReference>
<dbReference type="Gene3D" id="3.90.1720.10">
    <property type="entry name" value="endopeptidase domain like (from Nostoc punctiforme)"/>
    <property type="match status" value="1"/>
</dbReference>
<sequence>MLSASLMWTGSALADPENPATADEAQRAYLDSSHRAGVLNEEVLVAQEKQDAANAAAAAAGDQVTAAGVAAEAARAQAEQADAAAASYQGKVNAFANASFRGARLDGMSVLLTAGSAEDFLDQATSLDRVAADTQQTLDEAIAARDAATQAKAQADAAAAAAAQAKADADAAAAAAAQATADVTSRKADLDAEAARYKALYDSLSEQERQAAAAAEEQANAAANAAAEPAAAPQAASRSDRSTTSDSSAATSSAAAAASAPAGSGAAAAAVAAALSKVGSPYVYGAAGPNAFDCSGLTSWAWAQAGVSIPRTSGGQAGLPSVPLSELQPGDLVTYYSPVSHVAMYIGNGQVVHASTETRPVYVTTVSGAGPNATGHRVTG</sequence>
<protein>
    <submittedName>
        <fullName evidence="7">NLP/P60 protein</fullName>
    </submittedName>
</protein>
<dbReference type="PANTHER" id="PTHR47053:SF1">
    <property type="entry name" value="MUREIN DD-ENDOPEPTIDASE MEPH-RELATED"/>
    <property type="match status" value="1"/>
</dbReference>